<dbReference type="EMBL" id="CP162551">
    <property type="protein sequence ID" value="XDI38584.1"/>
    <property type="molecule type" value="Genomic_DNA"/>
</dbReference>
<reference evidence="2" key="1">
    <citation type="submission" date="2024-07" db="EMBL/GenBank/DDBJ databases">
        <title>Identification and characteristics of an arsenic-resistant bacterial isolate, which belongs to a novel species.</title>
        <authorList>
            <person name="Juszczyk A."/>
            <person name="Kowalczyk A."/>
            <person name="Was K."/>
            <person name="Kosowicz W."/>
            <person name="Budzyn A."/>
            <person name="Latowski D."/>
        </authorList>
    </citation>
    <scope>NUCLEOTIDE SEQUENCE</scope>
    <source>
        <strain evidence="2">As8PL</strain>
    </source>
</reference>
<protein>
    <recommendedName>
        <fullName evidence="3">Lipoprotein</fullName>
    </recommendedName>
</protein>
<gene>
    <name evidence="2" type="ORF">AB3N04_09865</name>
</gene>
<evidence type="ECO:0000313" key="2">
    <source>
        <dbReference type="EMBL" id="XDI38584.1"/>
    </source>
</evidence>
<proteinExistence type="predicted"/>
<feature type="chain" id="PRO_5044335059" description="Lipoprotein" evidence="1">
    <location>
        <begin position="21"/>
        <end position="172"/>
    </location>
</feature>
<sequence length="172" mass="19965">MKGYFSLLVGLCLLGLVACGQPTESATNQMNSFQFDQLRSTDISEKMKVYLWEEGERVLPFISHKETPELTEKHDQLLELVMNEEELHQSGYDNRFITQENVFGAEYEGWQEIELIVMDDHVFSTSPFFQLNEAQYKRTVAINSLRSRTNSYKNQIQLNRSMNLKDVDILGL</sequence>
<dbReference type="AlphaFoldDB" id="A0AB39BXM1"/>
<keyword evidence="1" id="KW-0732">Signal</keyword>
<evidence type="ECO:0000256" key="1">
    <source>
        <dbReference type="SAM" id="SignalP"/>
    </source>
</evidence>
<accession>A0AB39BXM1</accession>
<organism evidence="2">
    <name type="scientific">Alkalihalophilus sp. As8PL</name>
    <dbReference type="NCBI Taxonomy" id="3237103"/>
    <lineage>
        <taxon>Bacteria</taxon>
        <taxon>Bacillati</taxon>
        <taxon>Bacillota</taxon>
        <taxon>Bacilli</taxon>
        <taxon>Bacillales</taxon>
        <taxon>Bacillaceae</taxon>
        <taxon>Alkalihalophilus</taxon>
    </lineage>
</organism>
<feature type="signal peptide" evidence="1">
    <location>
        <begin position="1"/>
        <end position="20"/>
    </location>
</feature>
<evidence type="ECO:0008006" key="3">
    <source>
        <dbReference type="Google" id="ProtNLM"/>
    </source>
</evidence>
<dbReference type="PROSITE" id="PS51257">
    <property type="entry name" value="PROKAR_LIPOPROTEIN"/>
    <property type="match status" value="1"/>
</dbReference>
<dbReference type="RefSeq" id="WP_368505856.1">
    <property type="nucleotide sequence ID" value="NZ_CP162551.1"/>
</dbReference>
<name>A0AB39BXM1_9BACI</name>